<dbReference type="EMBL" id="ML977146">
    <property type="protein sequence ID" value="KAF1989238.1"/>
    <property type="molecule type" value="Genomic_DNA"/>
</dbReference>
<evidence type="ECO:0000256" key="3">
    <source>
        <dbReference type="ARBA" id="ARBA00022771"/>
    </source>
</evidence>
<accession>A0A6G1H8F0</accession>
<evidence type="ECO:0000256" key="4">
    <source>
        <dbReference type="ARBA" id="ARBA00022833"/>
    </source>
</evidence>
<evidence type="ECO:0000313" key="13">
    <source>
        <dbReference type="Proteomes" id="UP000800041"/>
    </source>
</evidence>
<dbReference type="GO" id="GO:0006357">
    <property type="term" value="P:regulation of transcription by RNA polymerase II"/>
    <property type="evidence" value="ECO:0007669"/>
    <property type="project" value="TreeGrafter"/>
</dbReference>
<feature type="region of interest" description="Disordered" evidence="11">
    <location>
        <begin position="307"/>
        <end position="440"/>
    </location>
</feature>
<keyword evidence="4" id="KW-0862">Zinc</keyword>
<comment type="subcellular location">
    <subcellularLocation>
        <location evidence="1 10">Nucleus</location>
    </subcellularLocation>
</comment>
<keyword evidence="9" id="KW-0539">Nucleus</keyword>
<organism evidence="12 13">
    <name type="scientific">Aulographum hederae CBS 113979</name>
    <dbReference type="NCBI Taxonomy" id="1176131"/>
    <lineage>
        <taxon>Eukaryota</taxon>
        <taxon>Fungi</taxon>
        <taxon>Dikarya</taxon>
        <taxon>Ascomycota</taxon>
        <taxon>Pezizomycotina</taxon>
        <taxon>Dothideomycetes</taxon>
        <taxon>Pleosporomycetidae</taxon>
        <taxon>Aulographales</taxon>
        <taxon>Aulographaceae</taxon>
    </lineage>
</organism>
<keyword evidence="5" id="KW-0156">Chromatin regulator</keyword>
<evidence type="ECO:0000256" key="2">
    <source>
        <dbReference type="ARBA" id="ARBA00022723"/>
    </source>
</evidence>
<evidence type="ECO:0000256" key="11">
    <source>
        <dbReference type="SAM" id="MobiDB-lite"/>
    </source>
</evidence>
<dbReference type="Proteomes" id="UP000800041">
    <property type="component" value="Unassembled WGS sequence"/>
</dbReference>
<dbReference type="GO" id="GO:0003713">
    <property type="term" value="F:transcription coactivator activity"/>
    <property type="evidence" value="ECO:0007669"/>
    <property type="project" value="TreeGrafter"/>
</dbReference>
<dbReference type="Pfam" id="PF08209">
    <property type="entry name" value="Sgf11"/>
    <property type="match status" value="1"/>
</dbReference>
<keyword evidence="13" id="KW-1185">Reference proteome</keyword>
<keyword evidence="2" id="KW-0479">Metal-binding</keyword>
<keyword evidence="8" id="KW-0804">Transcription</keyword>
<feature type="region of interest" description="Disordered" evidence="11">
    <location>
        <begin position="199"/>
        <end position="223"/>
    </location>
</feature>
<sequence>MSNTSKAGGDASADGKMMVPPQDFAGLAGQIFEDVLYNIIHDQVLEVHRSEKMLRMTTAASQMQILISQSSVDPFSTPTNSVAPTPIKASASTPITSAPNINLNTTAATYTPGIGIVPRGNPFVTVPSNQITCPHCRLPRLLHPIDGVGAQLPEDLDKQYCTRHPWISKPHHDVYGNPYPKEQAPAPTTKKARELLKKQERMEKDSTPASQGTDAGGDNGSVAGGEASIGGLLGNNSSSNSAALLTKLSAVNGKPASYVPWHTCPRCKRSLLITKFAQHLEKCLGIAGRQSSRNAAAKISGNGVGSVNGSAAPSRHGTPIPGLGALGNGSSGPVPSSGNGAKRKASTLVNDNSGIGDDEEEDADKPAKKKKKYQKKDKGGKEEKASKANGEKNDMERENEEKTPKLMIKVNNHGVPKSVISRSEVDGNGTSSKEKSRLKG</sequence>
<evidence type="ECO:0000313" key="12">
    <source>
        <dbReference type="EMBL" id="KAF1989238.1"/>
    </source>
</evidence>
<dbReference type="PANTHER" id="PTHR46367:SF1">
    <property type="entry name" value="ATAXIN-7-LIKE PROTEIN 3"/>
    <property type="match status" value="1"/>
</dbReference>
<dbReference type="InterPro" id="IPR051078">
    <property type="entry name" value="SGF11"/>
</dbReference>
<evidence type="ECO:0000256" key="5">
    <source>
        <dbReference type="ARBA" id="ARBA00022853"/>
    </source>
</evidence>
<dbReference type="OrthoDB" id="21557at2759"/>
<reference evidence="12" key="1">
    <citation type="journal article" date="2020" name="Stud. Mycol.">
        <title>101 Dothideomycetes genomes: a test case for predicting lifestyles and emergence of pathogens.</title>
        <authorList>
            <person name="Haridas S."/>
            <person name="Albert R."/>
            <person name="Binder M."/>
            <person name="Bloem J."/>
            <person name="Labutti K."/>
            <person name="Salamov A."/>
            <person name="Andreopoulos B."/>
            <person name="Baker S."/>
            <person name="Barry K."/>
            <person name="Bills G."/>
            <person name="Bluhm B."/>
            <person name="Cannon C."/>
            <person name="Castanera R."/>
            <person name="Culley D."/>
            <person name="Daum C."/>
            <person name="Ezra D."/>
            <person name="Gonzalez J."/>
            <person name="Henrissat B."/>
            <person name="Kuo A."/>
            <person name="Liang C."/>
            <person name="Lipzen A."/>
            <person name="Lutzoni F."/>
            <person name="Magnuson J."/>
            <person name="Mondo S."/>
            <person name="Nolan M."/>
            <person name="Ohm R."/>
            <person name="Pangilinan J."/>
            <person name="Park H.-J."/>
            <person name="Ramirez L."/>
            <person name="Alfaro M."/>
            <person name="Sun H."/>
            <person name="Tritt A."/>
            <person name="Yoshinaga Y."/>
            <person name="Zwiers L.-H."/>
            <person name="Turgeon B."/>
            <person name="Goodwin S."/>
            <person name="Spatafora J."/>
            <person name="Crous P."/>
            <person name="Grigoriev I."/>
        </authorList>
    </citation>
    <scope>NUCLEOTIDE SEQUENCE</scope>
    <source>
        <strain evidence="12">CBS 113979</strain>
    </source>
</reference>
<evidence type="ECO:0000256" key="1">
    <source>
        <dbReference type="ARBA" id="ARBA00004123"/>
    </source>
</evidence>
<comment type="similarity">
    <text evidence="10">Belongs to the SGF11 family.</text>
</comment>
<dbReference type="PANTHER" id="PTHR46367">
    <property type="entry name" value="ATAXIN-7-LIKE PROTEIN 3"/>
    <property type="match status" value="1"/>
</dbReference>
<dbReference type="GO" id="GO:0006325">
    <property type="term" value="P:chromatin organization"/>
    <property type="evidence" value="ECO:0007669"/>
    <property type="project" value="UniProtKB-KW"/>
</dbReference>
<keyword evidence="7 10" id="KW-0010">Activator</keyword>
<dbReference type="InterPro" id="IPR013246">
    <property type="entry name" value="SAGA_su_Sgf11"/>
</dbReference>
<evidence type="ECO:0000256" key="8">
    <source>
        <dbReference type="ARBA" id="ARBA00023163"/>
    </source>
</evidence>
<evidence type="ECO:0000256" key="6">
    <source>
        <dbReference type="ARBA" id="ARBA00023015"/>
    </source>
</evidence>
<proteinExistence type="inferred from homology"/>
<keyword evidence="6" id="KW-0805">Transcription regulation</keyword>
<protein>
    <recommendedName>
        <fullName evidence="10">SAGA-associated factor 11</fullName>
    </recommendedName>
</protein>
<gene>
    <name evidence="12" type="ORF">K402DRAFT_351052</name>
</gene>
<dbReference type="GO" id="GO:0000124">
    <property type="term" value="C:SAGA complex"/>
    <property type="evidence" value="ECO:0007669"/>
    <property type="project" value="TreeGrafter"/>
</dbReference>
<evidence type="ECO:0000256" key="10">
    <source>
        <dbReference type="RuleBase" id="RU261113"/>
    </source>
</evidence>
<dbReference type="GO" id="GO:0071819">
    <property type="term" value="C:DUBm complex"/>
    <property type="evidence" value="ECO:0007669"/>
    <property type="project" value="TreeGrafter"/>
</dbReference>
<dbReference type="AlphaFoldDB" id="A0A6G1H8F0"/>
<feature type="compositionally biased region" description="Gly residues" evidence="11">
    <location>
        <begin position="214"/>
        <end position="223"/>
    </location>
</feature>
<evidence type="ECO:0000256" key="9">
    <source>
        <dbReference type="ARBA" id="ARBA00023242"/>
    </source>
</evidence>
<feature type="compositionally biased region" description="Basic and acidic residues" evidence="11">
    <location>
        <begin position="376"/>
        <end position="404"/>
    </location>
</feature>
<name>A0A6G1H8F0_9PEZI</name>
<dbReference type="GO" id="GO:0008270">
    <property type="term" value="F:zinc ion binding"/>
    <property type="evidence" value="ECO:0007669"/>
    <property type="project" value="UniProtKB-KW"/>
</dbReference>
<keyword evidence="3" id="KW-0863">Zinc-finger</keyword>
<feature type="compositionally biased region" description="Low complexity" evidence="11">
    <location>
        <begin position="331"/>
        <end position="340"/>
    </location>
</feature>
<evidence type="ECO:0000256" key="7">
    <source>
        <dbReference type="ARBA" id="ARBA00023159"/>
    </source>
</evidence>